<organism evidence="17 18">
    <name type="scientific">Deinococcus peraridilitoris (strain DSM 19664 / LMG 22246 / CIP 109416 / KR-200)</name>
    <dbReference type="NCBI Taxonomy" id="937777"/>
    <lineage>
        <taxon>Bacteria</taxon>
        <taxon>Thermotogati</taxon>
        <taxon>Deinococcota</taxon>
        <taxon>Deinococci</taxon>
        <taxon>Deinococcales</taxon>
        <taxon>Deinococcaceae</taxon>
        <taxon>Deinococcus</taxon>
    </lineage>
</organism>
<reference evidence="18" key="1">
    <citation type="submission" date="2012-03" db="EMBL/GenBank/DDBJ databases">
        <title>Complete sequence of chromosome of Deinococcus peraridilitoris DSM 19664.</title>
        <authorList>
            <person name="Lucas S."/>
            <person name="Copeland A."/>
            <person name="Lapidus A."/>
            <person name="Glavina del Rio T."/>
            <person name="Dalin E."/>
            <person name="Tice H."/>
            <person name="Bruce D."/>
            <person name="Goodwin L."/>
            <person name="Pitluck S."/>
            <person name="Peters L."/>
            <person name="Mikhailova N."/>
            <person name="Lu M."/>
            <person name="Kyrpides N."/>
            <person name="Mavromatis K."/>
            <person name="Ivanova N."/>
            <person name="Brettin T."/>
            <person name="Detter J.C."/>
            <person name="Han C."/>
            <person name="Larimer F."/>
            <person name="Land M."/>
            <person name="Hauser L."/>
            <person name="Markowitz V."/>
            <person name="Cheng J.-F."/>
            <person name="Hugenholtz P."/>
            <person name="Woyke T."/>
            <person name="Wu D."/>
            <person name="Pukall R."/>
            <person name="Steenblock K."/>
            <person name="Brambilla E."/>
            <person name="Klenk H.-P."/>
            <person name="Eisen J.A."/>
        </authorList>
    </citation>
    <scope>NUCLEOTIDE SEQUENCE [LARGE SCALE GENOMIC DNA]</scope>
    <source>
        <strain evidence="18">DSM 19664 / LMG 22246 / CIP 109416 / KR-200</strain>
    </source>
</reference>
<dbReference type="Gene3D" id="1.10.287.130">
    <property type="match status" value="1"/>
</dbReference>
<evidence type="ECO:0000256" key="1">
    <source>
        <dbReference type="ARBA" id="ARBA00000085"/>
    </source>
</evidence>
<gene>
    <name evidence="17" type="ordered locus">Deipe_2748</name>
</gene>
<dbReference type="FunFam" id="3.30.565.10:FF:000006">
    <property type="entry name" value="Sensor histidine kinase WalK"/>
    <property type="match status" value="1"/>
</dbReference>
<dbReference type="InterPro" id="IPR003661">
    <property type="entry name" value="HisK_dim/P_dom"/>
</dbReference>
<dbReference type="InterPro" id="IPR003018">
    <property type="entry name" value="GAF"/>
</dbReference>
<keyword evidence="7" id="KW-0716">Sensory transduction</keyword>
<dbReference type="Gene3D" id="3.30.450.270">
    <property type="match status" value="1"/>
</dbReference>
<dbReference type="GO" id="GO:0006355">
    <property type="term" value="P:regulation of DNA-templated transcription"/>
    <property type="evidence" value="ECO:0007669"/>
    <property type="project" value="InterPro"/>
</dbReference>
<dbReference type="eggNOG" id="COG4251">
    <property type="taxonomic scope" value="Bacteria"/>
</dbReference>
<keyword evidence="12" id="KW-0675">Receptor</keyword>
<dbReference type="InterPro" id="IPR016132">
    <property type="entry name" value="Phyto_chromo_attachment"/>
</dbReference>
<dbReference type="GO" id="GO:0016020">
    <property type="term" value="C:membrane"/>
    <property type="evidence" value="ECO:0007669"/>
    <property type="project" value="UniProtKB-SubCell"/>
</dbReference>
<evidence type="ECO:0000256" key="6">
    <source>
        <dbReference type="ARBA" id="ARBA00022553"/>
    </source>
</evidence>
<keyword evidence="10" id="KW-0157">Chromophore</keyword>
<name>L0A4W7_DEIPD</name>
<dbReference type="Pfam" id="PF01590">
    <property type="entry name" value="GAF"/>
    <property type="match status" value="1"/>
</dbReference>
<dbReference type="Proteomes" id="UP000010467">
    <property type="component" value="Chromosome"/>
</dbReference>
<dbReference type="InterPro" id="IPR001294">
    <property type="entry name" value="Phytochrome"/>
</dbReference>
<evidence type="ECO:0000313" key="18">
    <source>
        <dbReference type="Proteomes" id="UP000010467"/>
    </source>
</evidence>
<dbReference type="PANTHER" id="PTHR42878:SF15">
    <property type="entry name" value="BACTERIOPHYTOCHROME"/>
    <property type="match status" value="1"/>
</dbReference>
<dbReference type="EMBL" id="CP003382">
    <property type="protein sequence ID" value="AFZ68212.1"/>
    <property type="molecule type" value="Genomic_DNA"/>
</dbReference>
<dbReference type="InterPro" id="IPR029016">
    <property type="entry name" value="GAF-like_dom_sf"/>
</dbReference>
<dbReference type="PANTHER" id="PTHR42878">
    <property type="entry name" value="TWO-COMPONENT HISTIDINE KINASE"/>
    <property type="match status" value="1"/>
</dbReference>
<keyword evidence="18" id="KW-1185">Reference proteome</keyword>
<dbReference type="Pfam" id="PF00360">
    <property type="entry name" value="PHY"/>
    <property type="match status" value="1"/>
</dbReference>
<evidence type="ECO:0000256" key="9">
    <source>
        <dbReference type="ARBA" id="ARBA00022777"/>
    </source>
</evidence>
<proteinExistence type="inferred from homology"/>
<dbReference type="SMART" id="SM00065">
    <property type="entry name" value="GAF"/>
    <property type="match status" value="1"/>
</dbReference>
<evidence type="ECO:0000256" key="12">
    <source>
        <dbReference type="ARBA" id="ARBA00023170"/>
    </source>
</evidence>
<dbReference type="PROSITE" id="PS50046">
    <property type="entry name" value="PHYTOCHROME_2"/>
    <property type="match status" value="1"/>
</dbReference>
<evidence type="ECO:0000313" key="17">
    <source>
        <dbReference type="EMBL" id="AFZ68212.1"/>
    </source>
</evidence>
<dbReference type="SUPFAM" id="SSF55781">
    <property type="entry name" value="GAF domain-like"/>
    <property type="match status" value="2"/>
</dbReference>
<evidence type="ECO:0000256" key="10">
    <source>
        <dbReference type="ARBA" id="ARBA00022991"/>
    </source>
</evidence>
<evidence type="ECO:0000256" key="5">
    <source>
        <dbReference type="ARBA" id="ARBA00022543"/>
    </source>
</evidence>
<dbReference type="InterPro" id="IPR050351">
    <property type="entry name" value="BphY/WalK/GraS-like"/>
</dbReference>
<dbReference type="InterPro" id="IPR013515">
    <property type="entry name" value="Phytochrome_cen-reg"/>
</dbReference>
<evidence type="ECO:0000259" key="14">
    <source>
        <dbReference type="PROSITE" id="PS50046"/>
    </source>
</evidence>
<dbReference type="InterPro" id="IPR000014">
    <property type="entry name" value="PAS"/>
</dbReference>
<dbReference type="InterPro" id="IPR043150">
    <property type="entry name" value="Phytochrome_PHY_sf"/>
</dbReference>
<dbReference type="KEGG" id="dpd:Deipe_2748"/>
<evidence type="ECO:0000256" key="4">
    <source>
        <dbReference type="ARBA" id="ARBA00012438"/>
    </source>
</evidence>
<feature type="domain" description="PAS" evidence="16">
    <location>
        <begin position="43"/>
        <end position="83"/>
    </location>
</feature>
<dbReference type="InterPro" id="IPR005467">
    <property type="entry name" value="His_kinase_dom"/>
</dbReference>
<dbReference type="PRINTS" id="PR01033">
    <property type="entry name" value="PHYTOCHROME"/>
</dbReference>
<evidence type="ECO:0000256" key="3">
    <source>
        <dbReference type="ARBA" id="ARBA00011738"/>
    </source>
</evidence>
<evidence type="ECO:0000256" key="2">
    <source>
        <dbReference type="ARBA" id="ARBA00006402"/>
    </source>
</evidence>
<dbReference type="InterPro" id="IPR036890">
    <property type="entry name" value="HATPase_C_sf"/>
</dbReference>
<sequence length="768" mass="84718">MLPEHLGGPQIELDNCAREPIHIPGAVQAHGLLLALSETDLHVLQVSRNCTELLGLSPEAMLGQPLHSFVRAEDLTPLQEFLRIEAGQEPLFAFTLTLKSGLVFDASAHRGPDGIILELEPFDPRSRSASFFHEAKGALAALEGTSSVQALCDAAAAQVRRLTGFDRVMIYRFDDDGHGHVIAEARESNLHSYLDLHFPESDIPAQARALYLQNLLRLTADVHAVPAAMEPPVNPQTGAPLDMSGAVLRATSPMHVQYLRNMGVGSSLSVSIVQEGRLWGLISCHHLQAKYVPFATRSALTFLGRVIALQLGAARETGEAAWRADLRALSLRLAGALTGTPRPHDALARAQDDLLRFTRAQGVALCLDGEGTHFGHCPSPEELRALVGWIREQKVTAIATNRLPGDFPASARFGAQACGLLGVSLSERWDEYLIWFRPEAAQTIRWGGDPNKPVEVSPDTGVRRLSPRTSFETYVQTVRHTSLPWHPVEVEAAAELRHALIEANAARTRALKEINARLVRANQDLERTNAELKQFAFITSHDLQEPLRQVSSFAELLARTHAGQIDEDGEEYLRFVVDGSTRLRTIINDLQAYIQIGVESQRGLPRSEVDLNMLLHGVLHELGAVQLEKGAQVTWEELPTVSGHAEWLRQVLFHLLDNALKFTGPQTPRVHVNALRREGAWQVSVQDNGVGIAREYHDSIFTIFRRLHLRDTHPGNGVGLAISRKIIEQHGGTLTVESEVGQGARFSFVLPDHADDQQTEDRQPEDRQ</sequence>
<evidence type="ECO:0000256" key="13">
    <source>
        <dbReference type="SAM" id="MobiDB-lite"/>
    </source>
</evidence>
<accession>L0A4W7</accession>
<dbReference type="Gene3D" id="3.30.450.20">
    <property type="entry name" value="PAS domain"/>
    <property type="match status" value="1"/>
</dbReference>
<keyword evidence="8" id="KW-0808">Transferase</keyword>
<keyword evidence="5" id="KW-0600">Photoreceptor protein</keyword>
<dbReference type="GO" id="GO:0000155">
    <property type="term" value="F:phosphorelay sensor kinase activity"/>
    <property type="evidence" value="ECO:0007669"/>
    <property type="project" value="InterPro"/>
</dbReference>
<evidence type="ECO:0000259" key="16">
    <source>
        <dbReference type="PROSITE" id="PS50112"/>
    </source>
</evidence>
<feature type="domain" description="Phytochrome chromophore attachment site" evidence="14">
    <location>
        <begin position="147"/>
        <end position="305"/>
    </location>
</feature>
<evidence type="ECO:0000256" key="7">
    <source>
        <dbReference type="ARBA" id="ARBA00022606"/>
    </source>
</evidence>
<comment type="similarity">
    <text evidence="2">In the N-terminal section; belongs to the phytochrome family.</text>
</comment>
<keyword evidence="9 17" id="KW-0418">Kinase</keyword>
<evidence type="ECO:0000259" key="15">
    <source>
        <dbReference type="PROSITE" id="PS50109"/>
    </source>
</evidence>
<comment type="subunit">
    <text evidence="3">Homodimer.</text>
</comment>
<dbReference type="GO" id="GO:0030295">
    <property type="term" value="F:protein kinase activator activity"/>
    <property type="evidence" value="ECO:0007669"/>
    <property type="project" value="TreeGrafter"/>
</dbReference>
<dbReference type="Gene3D" id="3.30.565.10">
    <property type="entry name" value="Histidine kinase-like ATPase, C-terminal domain"/>
    <property type="match status" value="1"/>
</dbReference>
<dbReference type="GO" id="GO:0000156">
    <property type="term" value="F:phosphorelay response regulator activity"/>
    <property type="evidence" value="ECO:0007669"/>
    <property type="project" value="TreeGrafter"/>
</dbReference>
<dbReference type="PROSITE" id="PS50109">
    <property type="entry name" value="HIS_KIN"/>
    <property type="match status" value="1"/>
</dbReference>
<dbReference type="GO" id="GO:0009584">
    <property type="term" value="P:detection of visible light"/>
    <property type="evidence" value="ECO:0007669"/>
    <property type="project" value="InterPro"/>
</dbReference>
<keyword evidence="6" id="KW-0597">Phosphoprotein</keyword>
<dbReference type="HOGENOM" id="CLU_000445_50_1_0"/>
<dbReference type="SUPFAM" id="SSF55874">
    <property type="entry name" value="ATPase domain of HSP90 chaperone/DNA topoisomerase II/histidine kinase"/>
    <property type="match status" value="1"/>
</dbReference>
<dbReference type="GO" id="GO:0009881">
    <property type="term" value="F:photoreceptor activity"/>
    <property type="evidence" value="ECO:0007669"/>
    <property type="project" value="UniProtKB-KW"/>
</dbReference>
<keyword evidence="11" id="KW-0472">Membrane</keyword>
<dbReference type="CDD" id="cd00082">
    <property type="entry name" value="HisKA"/>
    <property type="match status" value="1"/>
</dbReference>
<feature type="domain" description="Histidine kinase" evidence="15">
    <location>
        <begin position="538"/>
        <end position="754"/>
    </location>
</feature>
<feature type="compositionally biased region" description="Basic and acidic residues" evidence="13">
    <location>
        <begin position="752"/>
        <end position="768"/>
    </location>
</feature>
<dbReference type="PATRIC" id="fig|937777.3.peg.2762"/>
<evidence type="ECO:0000256" key="8">
    <source>
        <dbReference type="ARBA" id="ARBA00022679"/>
    </source>
</evidence>
<protein>
    <recommendedName>
        <fullName evidence="4">histidine kinase</fullName>
        <ecNumber evidence="4">2.7.13.3</ecNumber>
    </recommendedName>
</protein>
<dbReference type="InterPro" id="IPR036097">
    <property type="entry name" value="HisK_dim/P_sf"/>
</dbReference>
<dbReference type="PROSITE" id="PS50112">
    <property type="entry name" value="PAS"/>
    <property type="match status" value="1"/>
</dbReference>
<dbReference type="SUPFAM" id="SSF47384">
    <property type="entry name" value="Homodimeric domain of signal transducing histidine kinase"/>
    <property type="match status" value="1"/>
</dbReference>
<dbReference type="Gene3D" id="3.30.450.40">
    <property type="match status" value="1"/>
</dbReference>
<evidence type="ECO:0000256" key="11">
    <source>
        <dbReference type="ARBA" id="ARBA00023136"/>
    </source>
</evidence>
<dbReference type="Pfam" id="PF00512">
    <property type="entry name" value="HisKA"/>
    <property type="match status" value="1"/>
</dbReference>
<dbReference type="CDD" id="cd00130">
    <property type="entry name" value="PAS"/>
    <property type="match status" value="1"/>
</dbReference>
<dbReference type="EC" id="2.7.13.3" evidence="4"/>
<feature type="region of interest" description="Disordered" evidence="13">
    <location>
        <begin position="749"/>
        <end position="768"/>
    </location>
</feature>
<dbReference type="Pfam" id="PF08446">
    <property type="entry name" value="PAS_2"/>
    <property type="match status" value="1"/>
</dbReference>
<dbReference type="GO" id="GO:0007234">
    <property type="term" value="P:osmosensory signaling via phosphorelay pathway"/>
    <property type="evidence" value="ECO:0007669"/>
    <property type="project" value="TreeGrafter"/>
</dbReference>
<dbReference type="STRING" id="937777.Deipe_2748"/>
<dbReference type="InterPro" id="IPR013654">
    <property type="entry name" value="PAS_2"/>
</dbReference>
<dbReference type="AlphaFoldDB" id="L0A4W7"/>
<dbReference type="InterPro" id="IPR035965">
    <property type="entry name" value="PAS-like_dom_sf"/>
</dbReference>
<dbReference type="InterPro" id="IPR003594">
    <property type="entry name" value="HATPase_dom"/>
</dbReference>
<dbReference type="SMART" id="SM00388">
    <property type="entry name" value="HisKA"/>
    <property type="match status" value="1"/>
</dbReference>
<dbReference type="Pfam" id="PF02518">
    <property type="entry name" value="HATPase_c"/>
    <property type="match status" value="1"/>
</dbReference>
<dbReference type="SUPFAM" id="SSF55785">
    <property type="entry name" value="PYP-like sensor domain (PAS domain)"/>
    <property type="match status" value="1"/>
</dbReference>
<comment type="catalytic activity">
    <reaction evidence="1">
        <text>ATP + protein L-histidine = ADP + protein N-phospho-L-histidine.</text>
        <dbReference type="EC" id="2.7.13.3"/>
    </reaction>
</comment>
<dbReference type="SMART" id="SM00387">
    <property type="entry name" value="HATPase_c"/>
    <property type="match status" value="1"/>
</dbReference>